<dbReference type="GO" id="GO:0004499">
    <property type="term" value="F:N,N-dimethylaniline monooxygenase activity"/>
    <property type="evidence" value="ECO:0007669"/>
    <property type="project" value="InterPro"/>
</dbReference>
<evidence type="ECO:0000256" key="2">
    <source>
        <dbReference type="ARBA" id="ARBA00022827"/>
    </source>
</evidence>
<dbReference type="Proteomes" id="UP001215712">
    <property type="component" value="Unassembled WGS sequence"/>
</dbReference>
<evidence type="ECO:0000313" key="5">
    <source>
        <dbReference type="EMBL" id="KAJ5724810.1"/>
    </source>
</evidence>
<keyword evidence="4" id="KW-0560">Oxidoreductase</keyword>
<dbReference type="SUPFAM" id="SSF51905">
    <property type="entry name" value="FAD/NAD(P)-binding domain"/>
    <property type="match status" value="1"/>
</dbReference>
<evidence type="ECO:0000256" key="3">
    <source>
        <dbReference type="ARBA" id="ARBA00022857"/>
    </source>
</evidence>
<dbReference type="GO" id="GO:0050660">
    <property type="term" value="F:flavin adenine dinucleotide binding"/>
    <property type="evidence" value="ECO:0007669"/>
    <property type="project" value="InterPro"/>
</dbReference>
<reference evidence="5" key="1">
    <citation type="journal article" date="2023" name="IMA Fungus">
        <title>Comparative genomic study of the Penicillium genus elucidates a diverse pangenome and 15 lateral gene transfer events.</title>
        <authorList>
            <person name="Petersen C."/>
            <person name="Sorensen T."/>
            <person name="Nielsen M.R."/>
            <person name="Sondergaard T.E."/>
            <person name="Sorensen J.L."/>
            <person name="Fitzpatrick D.A."/>
            <person name="Frisvad J.C."/>
            <person name="Nielsen K.L."/>
        </authorList>
    </citation>
    <scope>NUCLEOTIDE SEQUENCE</scope>
    <source>
        <strain evidence="5">IBT 17514</strain>
    </source>
</reference>
<keyword evidence="3" id="KW-0521">NADP</keyword>
<protein>
    <recommendedName>
        <fullName evidence="7">Cyclohexanone monooxygenase</fullName>
    </recommendedName>
</protein>
<proteinExistence type="predicted"/>
<dbReference type="InterPro" id="IPR020946">
    <property type="entry name" value="Flavin_mOase-like"/>
</dbReference>
<sequence>MPARTEQVIDALVVGAGFGGIYQTYALKRDGYNVRCVERAPTAGGVWYWNRYPGAMSDTESFLYRYSWDKESLQTYPWPNRYVTQPEILKYLNFIVDKHELREHMQFNTAMETATWNEERKVWRITCDTGDVFIARFLITAMGGLSQAHFPNIQGINSFKGRLIHTQEWPDGIDLTGLNVGVIGSGSTGVQLMTAIAPKVKNLISFQRTPQHSVPSGQRPVSEAERKAINESYDEIYKGVWNSVAGFGVNESDRPMSSYPPEERRKVFEFLWEQGNAFRFNLSKFNDIGTNLETNRETCKFINEKIDQIVKDPRKANALKPTGLYNRRPLCDSGYYQIFNRDNVDIINLRDTPIDSIVPEGIRTSDGKIHELDVLIFATGFDAIEGTFANITIQGRDGKLMSDHWKNGPRSYLGVTMTGFPNMFMIFGPQGPMSNGATVVEVEGNFIMKLIKQAESRGIPSGTIEALAESEEKWREICDKEADTSILKDAPSSWLFGTNVPGRKPVVTFYFPGLKGWLAITKEEADRGFPSYT</sequence>
<dbReference type="InterPro" id="IPR036188">
    <property type="entry name" value="FAD/NAD-bd_sf"/>
</dbReference>
<evidence type="ECO:0000256" key="4">
    <source>
        <dbReference type="ARBA" id="ARBA00023002"/>
    </source>
</evidence>
<dbReference type="Pfam" id="PF00743">
    <property type="entry name" value="FMO-like"/>
    <property type="match status" value="1"/>
</dbReference>
<keyword evidence="2" id="KW-0274">FAD</keyword>
<evidence type="ECO:0008006" key="7">
    <source>
        <dbReference type="Google" id="ProtNLM"/>
    </source>
</evidence>
<keyword evidence="6" id="KW-1185">Reference proteome</keyword>
<dbReference type="Gene3D" id="3.50.50.60">
    <property type="entry name" value="FAD/NAD(P)-binding domain"/>
    <property type="match status" value="2"/>
</dbReference>
<dbReference type="PANTHER" id="PTHR43098:SF5">
    <property type="entry name" value="DUAL-FUNCTIONAL MONOOXYGENASE_METHYLTRANSFERASE PSOF"/>
    <property type="match status" value="1"/>
</dbReference>
<dbReference type="GO" id="GO:0050661">
    <property type="term" value="F:NADP binding"/>
    <property type="evidence" value="ECO:0007669"/>
    <property type="project" value="InterPro"/>
</dbReference>
<name>A0AAD6HKU7_9EURO</name>
<accession>A0AAD6HKU7</accession>
<gene>
    <name evidence="5" type="ORF">N7493_006538</name>
</gene>
<dbReference type="AlphaFoldDB" id="A0AAD6HKU7"/>
<comment type="caution">
    <text evidence="5">The sequence shown here is derived from an EMBL/GenBank/DDBJ whole genome shotgun (WGS) entry which is preliminary data.</text>
</comment>
<keyword evidence="1" id="KW-0285">Flavoprotein</keyword>
<reference evidence="5" key="2">
    <citation type="submission" date="2023-01" db="EMBL/GenBank/DDBJ databases">
        <authorList>
            <person name="Petersen C."/>
        </authorList>
    </citation>
    <scope>NUCLEOTIDE SEQUENCE</scope>
    <source>
        <strain evidence="5">IBT 17514</strain>
    </source>
</reference>
<organism evidence="5 6">
    <name type="scientific">Penicillium malachiteum</name>
    <dbReference type="NCBI Taxonomy" id="1324776"/>
    <lineage>
        <taxon>Eukaryota</taxon>
        <taxon>Fungi</taxon>
        <taxon>Dikarya</taxon>
        <taxon>Ascomycota</taxon>
        <taxon>Pezizomycotina</taxon>
        <taxon>Eurotiomycetes</taxon>
        <taxon>Eurotiomycetidae</taxon>
        <taxon>Eurotiales</taxon>
        <taxon>Aspergillaceae</taxon>
        <taxon>Penicillium</taxon>
    </lineage>
</organism>
<evidence type="ECO:0000256" key="1">
    <source>
        <dbReference type="ARBA" id="ARBA00022630"/>
    </source>
</evidence>
<dbReference type="PANTHER" id="PTHR43098">
    <property type="entry name" value="L-ORNITHINE N(5)-MONOOXYGENASE-RELATED"/>
    <property type="match status" value="1"/>
</dbReference>
<dbReference type="EMBL" id="JAQJAN010000008">
    <property type="protein sequence ID" value="KAJ5724810.1"/>
    <property type="molecule type" value="Genomic_DNA"/>
</dbReference>
<evidence type="ECO:0000313" key="6">
    <source>
        <dbReference type="Proteomes" id="UP001215712"/>
    </source>
</evidence>
<dbReference type="InterPro" id="IPR050775">
    <property type="entry name" value="FAD-binding_Monooxygenases"/>
</dbReference>